<keyword evidence="1 3" id="KW-0193">Cuticle</keyword>
<dbReference type="PROSITE" id="PS00233">
    <property type="entry name" value="CHIT_BIND_RR_1"/>
    <property type="match status" value="1"/>
</dbReference>
<evidence type="ECO:0000256" key="3">
    <source>
        <dbReference type="PROSITE-ProRule" id="PRU00497"/>
    </source>
</evidence>
<evidence type="ECO:0000256" key="1">
    <source>
        <dbReference type="ARBA" id="ARBA00022460"/>
    </source>
</evidence>
<feature type="region of interest" description="Disordered" evidence="4">
    <location>
        <begin position="1454"/>
        <end position="1475"/>
    </location>
</feature>
<feature type="region of interest" description="Disordered" evidence="4">
    <location>
        <begin position="746"/>
        <end position="780"/>
    </location>
</feature>
<feature type="compositionally biased region" description="Polar residues" evidence="4">
    <location>
        <begin position="751"/>
        <end position="769"/>
    </location>
</feature>
<dbReference type="PROSITE" id="PS51155">
    <property type="entry name" value="CHIT_BIND_RR_2"/>
    <property type="match status" value="1"/>
</dbReference>
<dbReference type="PRINTS" id="PR00947">
    <property type="entry name" value="CUTICLE"/>
</dbReference>
<accession>A0ABN8L7U6</accession>
<feature type="compositionally biased region" description="Polar residues" evidence="4">
    <location>
        <begin position="1436"/>
        <end position="1447"/>
    </location>
</feature>
<feature type="compositionally biased region" description="Polar residues" evidence="4">
    <location>
        <begin position="538"/>
        <end position="554"/>
    </location>
</feature>
<feature type="compositionally biased region" description="Polar residues" evidence="4">
    <location>
        <begin position="644"/>
        <end position="655"/>
    </location>
</feature>
<feature type="compositionally biased region" description="Polar residues" evidence="4">
    <location>
        <begin position="626"/>
        <end position="635"/>
    </location>
</feature>
<feature type="region of interest" description="Disordered" evidence="4">
    <location>
        <begin position="1303"/>
        <end position="1340"/>
    </location>
</feature>
<name>A0ABN8L7U6_CHISP</name>
<feature type="region of interest" description="Disordered" evidence="4">
    <location>
        <begin position="502"/>
        <end position="564"/>
    </location>
</feature>
<feature type="region of interest" description="Disordered" evidence="4">
    <location>
        <begin position="852"/>
        <end position="915"/>
    </location>
</feature>
<keyword evidence="2 5" id="KW-0732">Signal</keyword>
<feature type="region of interest" description="Disordered" evidence="4">
    <location>
        <begin position="947"/>
        <end position="987"/>
    </location>
</feature>
<feature type="region of interest" description="Disordered" evidence="4">
    <location>
        <begin position="1082"/>
        <end position="1103"/>
    </location>
</feature>
<protein>
    <submittedName>
        <fullName evidence="6">Uncharacterized protein</fullName>
    </submittedName>
</protein>
<dbReference type="Pfam" id="PF00379">
    <property type="entry name" value="Chitin_bind_4"/>
    <property type="match status" value="1"/>
</dbReference>
<dbReference type="InterPro" id="IPR000618">
    <property type="entry name" value="Insect_cuticle"/>
</dbReference>
<feature type="region of interest" description="Disordered" evidence="4">
    <location>
        <begin position="626"/>
        <end position="672"/>
    </location>
</feature>
<feature type="region of interest" description="Disordered" evidence="4">
    <location>
        <begin position="1352"/>
        <end position="1388"/>
    </location>
</feature>
<feature type="compositionally biased region" description="Polar residues" evidence="4">
    <location>
        <begin position="1312"/>
        <end position="1338"/>
    </location>
</feature>
<feature type="compositionally biased region" description="Polar residues" evidence="4">
    <location>
        <begin position="1033"/>
        <end position="1049"/>
    </location>
</feature>
<evidence type="ECO:0000256" key="4">
    <source>
        <dbReference type="SAM" id="MobiDB-lite"/>
    </source>
</evidence>
<feature type="compositionally biased region" description="Polar residues" evidence="4">
    <location>
        <begin position="853"/>
        <end position="871"/>
    </location>
</feature>
<feature type="compositionally biased region" description="Polar residues" evidence="4">
    <location>
        <begin position="1186"/>
        <end position="1203"/>
    </location>
</feature>
<feature type="chain" id="PRO_5045115932" evidence="5">
    <location>
        <begin position="17"/>
        <end position="1475"/>
    </location>
</feature>
<feature type="compositionally biased region" description="Basic and acidic residues" evidence="4">
    <location>
        <begin position="659"/>
        <end position="672"/>
    </location>
</feature>
<evidence type="ECO:0000256" key="5">
    <source>
        <dbReference type="SAM" id="SignalP"/>
    </source>
</evidence>
<evidence type="ECO:0000313" key="6">
    <source>
        <dbReference type="EMBL" id="CAH2984379.1"/>
    </source>
</evidence>
<proteinExistence type="predicted"/>
<dbReference type="EMBL" id="OU963912">
    <property type="protein sequence ID" value="CAH2984379.1"/>
    <property type="molecule type" value="Genomic_DNA"/>
</dbReference>
<organism evidence="6 7">
    <name type="scientific">Chilo suppressalis</name>
    <name type="common">Asiatic rice borer moth</name>
    <dbReference type="NCBI Taxonomy" id="168631"/>
    <lineage>
        <taxon>Eukaryota</taxon>
        <taxon>Metazoa</taxon>
        <taxon>Ecdysozoa</taxon>
        <taxon>Arthropoda</taxon>
        <taxon>Hexapoda</taxon>
        <taxon>Insecta</taxon>
        <taxon>Pterygota</taxon>
        <taxon>Neoptera</taxon>
        <taxon>Endopterygota</taxon>
        <taxon>Lepidoptera</taxon>
        <taxon>Glossata</taxon>
        <taxon>Ditrysia</taxon>
        <taxon>Pyraloidea</taxon>
        <taxon>Crambidae</taxon>
        <taxon>Crambinae</taxon>
        <taxon>Chilo</taxon>
    </lineage>
</organism>
<feature type="signal peptide" evidence="5">
    <location>
        <begin position="1"/>
        <end position="16"/>
    </location>
</feature>
<dbReference type="Proteomes" id="UP001153292">
    <property type="component" value="Chromosome 19"/>
</dbReference>
<sequence>MCLSFQILLLLSYASSDKLDLTYLPPPGSQYSGGRPGDIQTPLEYPKDSYSTTLRPQAVHSGQNVPSPDDYKATIGINRGIPSQVPDNYIPQRSKESLNNFRNPYKVPTTTVSYAFTQTTTHPPSENFEATLSPIDPITGLPITSTFNIPSGELGQGNRVNNNQFRPNLPGNQQTVNIINDQQPKSGVVPQIPGSKIPYGNGQIYVKQNQPEEYQTQEGFQQPNSEKRPGFVTRVPFEQAQYPRNQSVIGGYSRQPSVIPSTTVSQGSLPVVTNDRNTNNVRDFTTLSPDIPNKFNQSLNTYQPDGRFQSNQNQFSPLDGQVSRQQYPGNYGSNVNDLSKQYEQFPNIPSTISTQGFVNKQIPTSGLVSSGITKYDQRPERLQAEADRNAVILNYKNVVTPEGFEYSFDTSNGIHMDENGTAIDGVKAEGSYSYTGDDGKVYSIVYTADENGFQPHGDHLPTPPPIPEAIQRLIEKANREKEAGIIHDGSYDEDRYGYKTYQGSVKQRPVPSDRITKYGDVSGSNIPKEEHKYPSLHGSATKSLTKAHQGSNKAPSGESESVDDFKYYDKPQEEYEEDRLVGDVIIRPNNKNILTPGNQRPHYKIGNKQNEQLYKDKNIQNAIRQRPFENNQFPRTENEESPRYPSSQEQKTKSNGVDRFQKPDLNHYKNKDDSGVQQIVRRPVTGMRNDNINTRYELEEQRQPDYKYPPRPATGLNNVKFGTPQPSYKNEDEQFSIVDKNNRLFSKHPSNKINAMPSSTEDYQSSTVIPSRFKPGGVIRPTMKTNFEQTISTKRRPSRPGLIVDENIPEYNQGSIDDISSEYDTENYDEINDNLDTTPVYEKIQDGYDSSVDLKSQDIQPTITNRPQTYATKKLPQSRDRIRKPQVSPQSERGKEYENVQYGQKLKGKPSQSVENKKLANNTGYQYIPPRNRFNYDEGNKFSTRYPITESYSTTRRPSQKLIQESKDSTAKPFLTPNVSRVGIDNSENDYNEENVAENERLPNQYNGKLRGDNYEKYTTPGQTYSGDAIYSNRPSNLPSNQYSSPNSRITQYEKQYSTPSPFKTTSQGSPQAFQEIYNGQDSSTQTPYETYSTTPISASQRPTYYDTPAKVISNPSQSNGYYTEDIDGQRIIGNKGINPSTSVPHSDSDFGKPYPGGSTTGEYYTTHSPTQATTPEYQYSEAISTSGSPAARPTVQTESNVPGNIYGNLPSTTYRPGYSISGVEQTSSRRPISPIDGVRRPAVNYEQQGQQYTPGTPENLPSTTYRPGYTISGAKQTPSRWPISQIDDLRRPSVNFEQQGQQYTPAVDGSLPSTTYQPGYTISGVEQTPSGRPTSQFDDLRRPSVNFEQQGQQYTPAVDGSLPSTTYRPGYTISGVEQTPSRRPISQFDDVRRPSVNFEQQSQQYSPAVDGSLPVYEQDTRYKYRPNGVEINKPGSGQDQVNQGYRTSTERIIGEDFSGPKQQQRFDPKLGYYY</sequence>
<feature type="compositionally biased region" description="Polar residues" evidence="4">
    <location>
        <begin position="950"/>
        <end position="963"/>
    </location>
</feature>
<feature type="region of interest" description="Disordered" evidence="4">
    <location>
        <begin position="1428"/>
        <end position="1447"/>
    </location>
</feature>
<evidence type="ECO:0000313" key="7">
    <source>
        <dbReference type="Proteomes" id="UP001153292"/>
    </source>
</evidence>
<gene>
    <name evidence="6" type="ORF">CHILSU_LOCUS4341</name>
</gene>
<dbReference type="InterPro" id="IPR031311">
    <property type="entry name" value="CHIT_BIND_RR_consensus"/>
</dbReference>
<feature type="region of interest" description="Disordered" evidence="4">
    <location>
        <begin position="1025"/>
        <end position="1049"/>
    </location>
</feature>
<feature type="region of interest" description="Disordered" evidence="4">
    <location>
        <begin position="1186"/>
        <end position="1209"/>
    </location>
</feature>
<reference evidence="6" key="1">
    <citation type="submission" date="2021-12" db="EMBL/GenBank/DDBJ databases">
        <authorList>
            <person name="King R."/>
        </authorList>
    </citation>
    <scope>NUCLEOTIDE SEQUENCE</scope>
</reference>
<keyword evidence="7" id="KW-1185">Reference proteome</keyword>
<evidence type="ECO:0000256" key="2">
    <source>
        <dbReference type="ARBA" id="ARBA00022729"/>
    </source>
</evidence>